<dbReference type="EMBL" id="CP060138">
    <property type="protein sequence ID" value="QQV75332.1"/>
    <property type="molecule type" value="Genomic_DNA"/>
</dbReference>
<dbReference type="InterPro" id="IPR002110">
    <property type="entry name" value="Ankyrin_rpt"/>
</dbReference>
<evidence type="ECO:0000313" key="1">
    <source>
        <dbReference type="EMBL" id="QQV75332.1"/>
    </source>
</evidence>
<dbReference type="Pfam" id="PF12796">
    <property type="entry name" value="Ank_2"/>
    <property type="match status" value="1"/>
</dbReference>
<reference evidence="1 2" key="1">
    <citation type="journal article" date="2021" name="Int. J. Syst. Evol. Microbiol.">
        <title>Characterization of a novel transitional group Rickettsia species (Rickettsia tillamookensis sp. nov.) from the western black-legged tick, Ixodes pacificus.</title>
        <authorList>
            <person name="Gauthier D.T."/>
            <person name="Karpathy S.E."/>
            <person name="Grizzard S.L."/>
            <person name="Batra D."/>
            <person name="Rowe L.A."/>
            <person name="Paddock C.D."/>
        </authorList>
    </citation>
    <scope>NUCLEOTIDE SEQUENCE [LARGE SCALE GENOMIC DNA]</scope>
    <source>
        <strain evidence="1 2">Tillamook 23</strain>
    </source>
</reference>
<dbReference type="SMART" id="SM00248">
    <property type="entry name" value="ANK"/>
    <property type="match status" value="3"/>
</dbReference>
<gene>
    <name evidence="1" type="ORF">H6P87_00885</name>
</gene>
<dbReference type="Proteomes" id="UP000595296">
    <property type="component" value="Chromosome"/>
</dbReference>
<evidence type="ECO:0008006" key="3">
    <source>
        <dbReference type="Google" id="ProtNLM"/>
    </source>
</evidence>
<accession>A0A9E6MHQ6</accession>
<protein>
    <recommendedName>
        <fullName evidence="3">Ankyrin repeat protein</fullName>
    </recommendedName>
</protein>
<dbReference type="SUPFAM" id="SSF48403">
    <property type="entry name" value="Ankyrin repeat"/>
    <property type="match status" value="1"/>
</dbReference>
<dbReference type="InterPro" id="IPR036770">
    <property type="entry name" value="Ankyrin_rpt-contain_sf"/>
</dbReference>
<dbReference type="PANTHER" id="PTHR24118:SF99">
    <property type="entry name" value="POTE ANKYRIN DOMAIN FAMILY MEMBER 3C-RELATED"/>
    <property type="match status" value="1"/>
</dbReference>
<keyword evidence="2" id="KW-1185">Reference proteome</keyword>
<dbReference type="Gene3D" id="1.25.40.20">
    <property type="entry name" value="Ankyrin repeat-containing domain"/>
    <property type="match status" value="1"/>
</dbReference>
<sequence length="344" mass="39345">MFSGFRTFTKGGASGYLTEDFKSEYYKSYVRKIINIEDILALSSPIIVDVLFDAVNQHKPSSNPYNLKLLLEKAFAQKNINPNTQYDGTPLLNFAIHSYDITKFLLEKGANPNIPDTFGYTALHKVITAYSITEQNRIIVTELLLQKGALTELKNSYNWTVIQLAVSEKHIEIVKLLARYGSDLGVITPYFNSINSNKNLIELVSKKQPKLKAFLKLAIACKDNNFSIIDDSVTTKDIQEFTNWKMSILPKNKKSKLFPQHSNELYNLKNFLETKAEFIENKTIEKIENTTDYCFKLQYLLTSKIAENPEKFKTKFDQLSPDLVQKIEDYKIELTGAIDKTNAM</sequence>
<evidence type="ECO:0000313" key="2">
    <source>
        <dbReference type="Proteomes" id="UP000595296"/>
    </source>
</evidence>
<name>A0A9E6MHQ6_9RICK</name>
<dbReference type="PANTHER" id="PTHR24118">
    <property type="entry name" value="POTE ANKYRIN DOMAIN"/>
    <property type="match status" value="1"/>
</dbReference>
<proteinExistence type="predicted"/>
<organism evidence="1 2">
    <name type="scientific">Rickettsia tillamookensis</name>
    <dbReference type="NCBI Taxonomy" id="2761623"/>
    <lineage>
        <taxon>Bacteria</taxon>
        <taxon>Pseudomonadati</taxon>
        <taxon>Pseudomonadota</taxon>
        <taxon>Alphaproteobacteria</taxon>
        <taxon>Rickettsiales</taxon>
        <taxon>Rickettsiaceae</taxon>
        <taxon>Rickettsieae</taxon>
        <taxon>Rickettsia</taxon>
        <taxon>spotted fever group</taxon>
    </lineage>
</organism>
<dbReference type="RefSeq" id="WP_202068625.1">
    <property type="nucleotide sequence ID" value="NZ_CP060138.2"/>
</dbReference>